<keyword evidence="3" id="KW-0547">Nucleotide-binding</keyword>
<dbReference type="GO" id="GO:0000729">
    <property type="term" value="P:DNA double-strand break processing"/>
    <property type="evidence" value="ECO:0007669"/>
    <property type="project" value="UniProtKB-ARBA"/>
</dbReference>
<feature type="compositionally biased region" description="Polar residues" evidence="12">
    <location>
        <begin position="51"/>
        <end position="61"/>
    </location>
</feature>
<evidence type="ECO:0000256" key="4">
    <source>
        <dbReference type="ARBA" id="ARBA00022801"/>
    </source>
</evidence>
<feature type="region of interest" description="Disordered" evidence="12">
    <location>
        <begin position="494"/>
        <end position="602"/>
    </location>
</feature>
<dbReference type="GO" id="GO:0009378">
    <property type="term" value="F:four-way junction helicase activity"/>
    <property type="evidence" value="ECO:0007669"/>
    <property type="project" value="TreeGrafter"/>
</dbReference>
<dbReference type="FunFam" id="3.40.50.300:FF:000296">
    <property type="entry name" value="ATP-dependent DNA helicase RecQ"/>
    <property type="match status" value="1"/>
</dbReference>
<dbReference type="SMART" id="SM00487">
    <property type="entry name" value="DEXDc"/>
    <property type="match status" value="1"/>
</dbReference>
<proteinExistence type="inferred from homology"/>
<feature type="region of interest" description="Disordered" evidence="12">
    <location>
        <begin position="32"/>
        <end position="95"/>
    </location>
</feature>
<dbReference type="EC" id="5.6.2.4" evidence="11"/>
<reference evidence="15 16" key="1">
    <citation type="journal article" date="2016" name="Proc. Natl. Acad. Sci. U.S.A.">
        <title>Comparative genomics of biotechnologically important yeasts.</title>
        <authorList>
            <person name="Riley R."/>
            <person name="Haridas S."/>
            <person name="Wolfe K.H."/>
            <person name="Lopes M.R."/>
            <person name="Hittinger C.T."/>
            <person name="Goeker M."/>
            <person name="Salamov A.A."/>
            <person name="Wisecaver J.H."/>
            <person name="Long T.M."/>
            <person name="Calvey C.H."/>
            <person name="Aerts A.L."/>
            <person name="Barry K.W."/>
            <person name="Choi C."/>
            <person name="Clum A."/>
            <person name="Coughlan A.Y."/>
            <person name="Deshpande S."/>
            <person name="Douglass A.P."/>
            <person name="Hanson S.J."/>
            <person name="Klenk H.-P."/>
            <person name="LaButti K.M."/>
            <person name="Lapidus A."/>
            <person name="Lindquist E.A."/>
            <person name="Lipzen A.M."/>
            <person name="Meier-Kolthoff J.P."/>
            <person name="Ohm R.A."/>
            <person name="Otillar R.P."/>
            <person name="Pangilinan J.L."/>
            <person name="Peng Y."/>
            <person name="Rokas A."/>
            <person name="Rosa C.A."/>
            <person name="Scheuner C."/>
            <person name="Sibirny A.A."/>
            <person name="Slot J.C."/>
            <person name="Stielow J.B."/>
            <person name="Sun H."/>
            <person name="Kurtzman C.P."/>
            <person name="Blackwell M."/>
            <person name="Grigoriev I.V."/>
            <person name="Jeffries T.W."/>
        </authorList>
    </citation>
    <scope>NUCLEOTIDE SEQUENCE [LARGE SCALE GENOMIC DNA]</scope>
    <source>
        <strain evidence="15 16">NRRL Y-2026</strain>
    </source>
</reference>
<feature type="compositionally biased region" description="Basic and acidic residues" evidence="12">
    <location>
        <begin position="444"/>
        <end position="455"/>
    </location>
</feature>
<evidence type="ECO:0000256" key="3">
    <source>
        <dbReference type="ARBA" id="ARBA00022741"/>
    </source>
</evidence>
<feature type="region of interest" description="Disordered" evidence="12">
    <location>
        <begin position="1367"/>
        <end position="1413"/>
    </location>
</feature>
<dbReference type="PANTHER" id="PTHR13710:SF153">
    <property type="entry name" value="RECQ-LIKE DNA HELICASE BLM"/>
    <property type="match status" value="1"/>
</dbReference>
<evidence type="ECO:0000259" key="14">
    <source>
        <dbReference type="PROSITE" id="PS51194"/>
    </source>
</evidence>
<keyword evidence="6" id="KW-0067">ATP-binding</keyword>
<feature type="region of interest" description="Disordered" evidence="12">
    <location>
        <begin position="798"/>
        <end position="822"/>
    </location>
</feature>
<feature type="compositionally biased region" description="Basic residues" evidence="12">
    <location>
        <begin position="1568"/>
        <end position="1580"/>
    </location>
</feature>
<dbReference type="InterPro" id="IPR036390">
    <property type="entry name" value="WH_DNA-bd_sf"/>
</dbReference>
<dbReference type="Pfam" id="PF00270">
    <property type="entry name" value="DEAD"/>
    <property type="match status" value="1"/>
</dbReference>
<dbReference type="GO" id="GO:0005634">
    <property type="term" value="C:nucleus"/>
    <property type="evidence" value="ECO:0007669"/>
    <property type="project" value="UniProtKB-SubCell"/>
</dbReference>
<protein>
    <recommendedName>
        <fullName evidence="11">DNA 3'-5' helicase</fullName>
        <ecNumber evidence="11">5.6.2.4</ecNumber>
    </recommendedName>
</protein>
<dbReference type="Pfam" id="PF00271">
    <property type="entry name" value="Helicase_C"/>
    <property type="match status" value="1"/>
</dbReference>
<dbReference type="GO" id="GO:0031422">
    <property type="term" value="C:RecQ family helicase-topoisomerase III complex"/>
    <property type="evidence" value="ECO:0007669"/>
    <property type="project" value="UniProtKB-ARBA"/>
</dbReference>
<dbReference type="PROSITE" id="PS51194">
    <property type="entry name" value="HELICASE_CTER"/>
    <property type="match status" value="1"/>
</dbReference>
<dbReference type="GO" id="GO:0005737">
    <property type="term" value="C:cytoplasm"/>
    <property type="evidence" value="ECO:0007669"/>
    <property type="project" value="TreeGrafter"/>
</dbReference>
<dbReference type="SMART" id="SM00490">
    <property type="entry name" value="HELICc"/>
    <property type="match status" value="1"/>
</dbReference>
<gene>
    <name evidence="15" type="ORF">PICMEDRAFT_17677</name>
</gene>
<feature type="domain" description="Helicase ATP-binding" evidence="13">
    <location>
        <begin position="857"/>
        <end position="1034"/>
    </location>
</feature>
<feature type="region of interest" description="Disordered" evidence="12">
    <location>
        <begin position="194"/>
        <end position="240"/>
    </location>
</feature>
<feature type="compositionally biased region" description="Basic and acidic residues" evidence="12">
    <location>
        <begin position="514"/>
        <end position="530"/>
    </location>
</feature>
<dbReference type="InterPro" id="IPR044876">
    <property type="entry name" value="HRDC_dom_sf"/>
</dbReference>
<dbReference type="GeneID" id="30178377"/>
<dbReference type="InterPro" id="IPR011545">
    <property type="entry name" value="DEAD/DEAH_box_helicase_dom"/>
</dbReference>
<dbReference type="CDD" id="cd18794">
    <property type="entry name" value="SF2_C_RecQ"/>
    <property type="match status" value="1"/>
</dbReference>
<feature type="compositionally biased region" description="Low complexity" evidence="12">
    <location>
        <begin position="494"/>
        <end position="509"/>
    </location>
</feature>
<dbReference type="Pfam" id="PF09382">
    <property type="entry name" value="RQC"/>
    <property type="match status" value="1"/>
</dbReference>
<organism evidence="15 16">
    <name type="scientific">Pichia membranifaciens NRRL Y-2026</name>
    <dbReference type="NCBI Taxonomy" id="763406"/>
    <lineage>
        <taxon>Eukaryota</taxon>
        <taxon>Fungi</taxon>
        <taxon>Dikarya</taxon>
        <taxon>Ascomycota</taxon>
        <taxon>Saccharomycotina</taxon>
        <taxon>Pichiomycetes</taxon>
        <taxon>Pichiales</taxon>
        <taxon>Pichiaceae</taxon>
        <taxon>Pichia</taxon>
    </lineage>
</organism>
<feature type="compositionally biased region" description="Low complexity" evidence="12">
    <location>
        <begin position="194"/>
        <end position="209"/>
    </location>
</feature>
<dbReference type="GO" id="GO:0005524">
    <property type="term" value="F:ATP binding"/>
    <property type="evidence" value="ECO:0007669"/>
    <property type="project" value="UniProtKB-KW"/>
</dbReference>
<dbReference type="EMBL" id="KV454005">
    <property type="protein sequence ID" value="ODQ45189.1"/>
    <property type="molecule type" value="Genomic_DNA"/>
</dbReference>
<keyword evidence="7" id="KW-0238">DNA-binding</keyword>
<dbReference type="GO" id="GO:0006312">
    <property type="term" value="P:mitotic recombination"/>
    <property type="evidence" value="ECO:0007669"/>
    <property type="project" value="UniProtKB-ARBA"/>
</dbReference>
<dbReference type="InterPro" id="IPR027417">
    <property type="entry name" value="P-loop_NTPase"/>
</dbReference>
<evidence type="ECO:0000256" key="12">
    <source>
        <dbReference type="SAM" id="MobiDB-lite"/>
    </source>
</evidence>
<feature type="compositionally biased region" description="Low complexity" evidence="12">
    <location>
        <begin position="74"/>
        <end position="95"/>
    </location>
</feature>
<dbReference type="SUPFAM" id="SSF52540">
    <property type="entry name" value="P-loop containing nucleoside triphosphate hydrolases"/>
    <property type="match status" value="2"/>
</dbReference>
<sequence length="1623" mass="181570">MPPTWNLKTQLEWIRSSKPYVPRVDLAVPDLTSRQEQEYRTAGKAPLARDSPTQRWNTTGAGTAADTLPGSHRPGPSSLASSSTTAAASAVAGTGTTTTTFTQLTLPLRHSLHADAQEKSRSSPSVNQDANPNSNGNAFANANTSHSAAAAAATPPTSIRGQIQITQLMQRRSNTTGNTANTFIDLTQDVVPPARAANPAPAASTPTLPQKRKLEDTGVGQGSNFSNKRRTAEVDDTDVFSDDEEVEAILAERESSEVSKKTSFSASHILLSKDIGERSPLASNPNTLDGDPNEHRFTMEQLIELCQKQSQLIHHLTHFNDFLESGIKVETSTSLSEDCKRQKRRIFNPKHQELRAKCSRLAQKIPKINLSTAVSNTQTILTYSDNSNTNGSFVNTANHADVASQNDRLSEGFSKIASENAQNIHDIPMDESFSILEDNVSTARETDKERQREKEVESDEDDNHDEDDDDTDIIIHNSDPKITKRLDTNSTFLSSPSCTTNTNTSISHSVLNSNEKHNDMIPPSDVDRRSRPSRVLQPVLPPPVWSTQEDDIEDSFNCESEGEPETKTQIRKEMGNFVVSDDDGDVSVDDSYKEPEWNSDNEIDEIEDVDNSDIVQLRNTEIENIDDPDEPPTTSKSAVLDDEICICDSDIEDDKLVFSDALDNLPDKEPICLSDGLNEAEKSTENEGWSIAHSTHKADEHHAQLGIHMNNEEPNGIIQPAFTNERENDEALEDNDDDDDDDDIMIINNGTDYFTQLDKERGIDFEEKNVDDDLDDDFLWDINDADLIKNLEAPPSATVESTISKEDEEEDVEELTNPNKDDFRGYHGKHEWTGEIYKALKNVFKLQSFRENQLNAINSTLAGDDVFVLMPTGGGKSLCYQLPAIVKSGVTSGVTIVISPLISLMEDQVSHLEHKNIKASMLNSKMSADERRHVYNLFINGYIDLMYLSPEMISRSGQCRRAISKLYSDGKLARIVIDEAHCVSSWGHDFRPDYKELKFFKEDYPDIPMMALTATANEIVRSDIIQHLGLNEPKFYKQSFNRTNLFYEVLSKERSVMEDIVSMINSKYSGQTGIIYCHSKNSCEVTAQRLCEFGIACQFYHAGMETNDRTQVQKDWQEGKVKVIAATVAFGMGIDKGDVRFVIHLTIPRNLEGYYQETGRAGRDGQHSDCIMFYSMKDARTLQGLIKKDRDLDAQSKENHTHKLKQVIQYCENHIDCRRQLVLQYFNERFERKECLKQCDNCQELDNVEVTVKDMTKLAHACVSLVKEISQRKVTMLLCQDIIKGAKYAKIVSGGYDKSIHHGAGRDLSKTDVERVFFHLVYNDYIQEKSLMTGGRFSSNYVYPGQKARRLLDNKEKIMMEFTNKKSGKGRLAKNPAPLARQSSFRPSSELWSGNTRNSFANNSDREPGKNFTGNGIMAGVSAKGINLDILSLTDPAKKSHLNECYQELRRERNLISTRLGLNKEATLASDTMLKDLSLKLPKNVVVYKQLEDFKRDQEKYLPHFTKKINQLRDKRMLLFGTLNLTSSEAYDFYESNEVLDITEDSATMSGCSTTTSRFFQGAETGRRSGRSAGRGRRGGRGNNFRKNGGSQGNRKSKKSAGNVNANATGSGSKHSHAMAMKL</sequence>
<accession>A0A1E3NGE7</accession>
<dbReference type="GO" id="GO:0043138">
    <property type="term" value="F:3'-5' DNA helicase activity"/>
    <property type="evidence" value="ECO:0007669"/>
    <property type="project" value="UniProtKB-EC"/>
</dbReference>
<dbReference type="RefSeq" id="XP_019016302.1">
    <property type="nucleotide sequence ID" value="XM_019161690.1"/>
</dbReference>
<dbReference type="InterPro" id="IPR018982">
    <property type="entry name" value="RQC_domain"/>
</dbReference>
<dbReference type="PROSITE" id="PS00690">
    <property type="entry name" value="DEAH_ATP_HELICASE"/>
    <property type="match status" value="1"/>
</dbReference>
<dbReference type="Proteomes" id="UP000094455">
    <property type="component" value="Unassembled WGS sequence"/>
</dbReference>
<name>A0A1E3NGE7_9ASCO</name>
<dbReference type="FunFam" id="3.40.50.300:FF:000340">
    <property type="entry name" value="Bloom syndrome, RecQ helicase"/>
    <property type="match status" value="1"/>
</dbReference>
<dbReference type="InterPro" id="IPR032284">
    <property type="entry name" value="RecQ_Zn-bd"/>
</dbReference>
<feature type="compositionally biased region" description="Acidic residues" evidence="12">
    <location>
        <begin position="456"/>
        <end position="472"/>
    </location>
</feature>
<evidence type="ECO:0000259" key="13">
    <source>
        <dbReference type="PROSITE" id="PS51192"/>
    </source>
</evidence>
<keyword evidence="4" id="KW-0378">Hydrolase</keyword>
<dbReference type="STRING" id="763406.A0A1E3NGE7"/>
<dbReference type="SUPFAM" id="SSF46785">
    <property type="entry name" value="Winged helix' DNA-binding domain"/>
    <property type="match status" value="1"/>
</dbReference>
<evidence type="ECO:0000256" key="8">
    <source>
        <dbReference type="ARBA" id="ARBA00023235"/>
    </source>
</evidence>
<dbReference type="Gene3D" id="1.10.150.80">
    <property type="entry name" value="HRDC domain"/>
    <property type="match status" value="1"/>
</dbReference>
<evidence type="ECO:0000256" key="6">
    <source>
        <dbReference type="ARBA" id="ARBA00022840"/>
    </source>
</evidence>
<evidence type="ECO:0000256" key="9">
    <source>
        <dbReference type="ARBA" id="ARBA00023242"/>
    </source>
</evidence>
<dbReference type="Gene3D" id="1.10.10.10">
    <property type="entry name" value="Winged helix-like DNA-binding domain superfamily/Winged helix DNA-binding domain"/>
    <property type="match status" value="1"/>
</dbReference>
<dbReference type="GO" id="GO:0006260">
    <property type="term" value="P:DNA replication"/>
    <property type="evidence" value="ECO:0007669"/>
    <property type="project" value="InterPro"/>
</dbReference>
<comment type="catalytic activity">
    <reaction evidence="10">
        <text>Couples ATP hydrolysis with the unwinding of duplex DNA by translocating in the 3'-5' direction.</text>
        <dbReference type="EC" id="5.6.2.4"/>
    </reaction>
</comment>
<dbReference type="InterPro" id="IPR004589">
    <property type="entry name" value="DNA_helicase_ATP-dep_RecQ"/>
</dbReference>
<keyword evidence="16" id="KW-1185">Reference proteome</keyword>
<dbReference type="InterPro" id="IPR036388">
    <property type="entry name" value="WH-like_DNA-bd_sf"/>
</dbReference>
<evidence type="ECO:0000313" key="16">
    <source>
        <dbReference type="Proteomes" id="UP000094455"/>
    </source>
</evidence>
<dbReference type="Gene3D" id="3.40.50.300">
    <property type="entry name" value="P-loop containing nucleotide triphosphate hydrolases"/>
    <property type="match status" value="2"/>
</dbReference>
<dbReference type="NCBIfam" id="TIGR00614">
    <property type="entry name" value="recQ_fam"/>
    <property type="match status" value="1"/>
</dbReference>
<dbReference type="GO" id="GO:0003677">
    <property type="term" value="F:DNA binding"/>
    <property type="evidence" value="ECO:0007669"/>
    <property type="project" value="UniProtKB-KW"/>
</dbReference>
<feature type="region of interest" description="Disordered" evidence="12">
    <location>
        <begin position="114"/>
        <end position="156"/>
    </location>
</feature>
<evidence type="ECO:0000256" key="11">
    <source>
        <dbReference type="ARBA" id="ARBA00034808"/>
    </source>
</evidence>
<comment type="similarity">
    <text evidence="2">Belongs to the helicase family. RecQ subfamily.</text>
</comment>
<feature type="compositionally biased region" description="Polar residues" evidence="12">
    <location>
        <begin position="1381"/>
        <end position="1403"/>
    </location>
</feature>
<dbReference type="GO" id="GO:0031573">
    <property type="term" value="P:mitotic intra-S DNA damage checkpoint signaling"/>
    <property type="evidence" value="ECO:0007669"/>
    <property type="project" value="UniProtKB-ARBA"/>
</dbReference>
<dbReference type="SMART" id="SM00956">
    <property type="entry name" value="RQC"/>
    <property type="match status" value="1"/>
</dbReference>
<evidence type="ECO:0000256" key="7">
    <source>
        <dbReference type="ARBA" id="ARBA00023125"/>
    </source>
</evidence>
<dbReference type="PROSITE" id="PS51192">
    <property type="entry name" value="HELICASE_ATP_BIND_1"/>
    <property type="match status" value="1"/>
</dbReference>
<feature type="compositionally biased region" description="Basic and acidic residues" evidence="12">
    <location>
        <begin position="564"/>
        <end position="574"/>
    </location>
</feature>
<dbReference type="InterPro" id="IPR014001">
    <property type="entry name" value="Helicase_ATP-bd"/>
</dbReference>
<evidence type="ECO:0000313" key="15">
    <source>
        <dbReference type="EMBL" id="ODQ45189.1"/>
    </source>
</evidence>
<feature type="region of interest" description="Disordered" evidence="12">
    <location>
        <begin position="1558"/>
        <end position="1623"/>
    </location>
</feature>
<feature type="compositionally biased region" description="Polar residues" evidence="12">
    <location>
        <begin position="1600"/>
        <end position="1613"/>
    </location>
</feature>
<dbReference type="InterPro" id="IPR002464">
    <property type="entry name" value="DNA/RNA_helicase_DEAH_CS"/>
</dbReference>
<dbReference type="Pfam" id="PF16124">
    <property type="entry name" value="RecQ_Zn_bind"/>
    <property type="match status" value="1"/>
</dbReference>
<evidence type="ECO:0000256" key="1">
    <source>
        <dbReference type="ARBA" id="ARBA00004123"/>
    </source>
</evidence>
<comment type="subcellular location">
    <subcellularLocation>
        <location evidence="1">Nucleus</location>
    </subcellularLocation>
</comment>
<evidence type="ECO:0000256" key="2">
    <source>
        <dbReference type="ARBA" id="ARBA00005446"/>
    </source>
</evidence>
<feature type="region of interest" description="Disordered" evidence="12">
    <location>
        <begin position="440"/>
        <end position="478"/>
    </location>
</feature>
<dbReference type="GO" id="GO:0000724">
    <property type="term" value="P:double-strand break repair via homologous recombination"/>
    <property type="evidence" value="ECO:0007669"/>
    <property type="project" value="UniProtKB-ARBA"/>
</dbReference>
<dbReference type="PANTHER" id="PTHR13710">
    <property type="entry name" value="DNA HELICASE RECQ FAMILY MEMBER"/>
    <property type="match status" value="1"/>
</dbReference>
<evidence type="ECO:0000256" key="10">
    <source>
        <dbReference type="ARBA" id="ARBA00034617"/>
    </source>
</evidence>
<keyword evidence="5" id="KW-0347">Helicase</keyword>
<dbReference type="OrthoDB" id="10261556at2759"/>
<dbReference type="InterPro" id="IPR001650">
    <property type="entry name" value="Helicase_C-like"/>
</dbReference>
<keyword evidence="9" id="KW-0539">Nucleus</keyword>
<evidence type="ECO:0000256" key="5">
    <source>
        <dbReference type="ARBA" id="ARBA00022806"/>
    </source>
</evidence>
<dbReference type="GO" id="GO:0016787">
    <property type="term" value="F:hydrolase activity"/>
    <property type="evidence" value="ECO:0007669"/>
    <property type="project" value="UniProtKB-KW"/>
</dbReference>
<feature type="compositionally biased region" description="Low complexity" evidence="12">
    <location>
        <begin position="137"/>
        <end position="156"/>
    </location>
</feature>
<feature type="domain" description="Helicase C-terminal" evidence="14">
    <location>
        <begin position="1056"/>
        <end position="1205"/>
    </location>
</feature>
<feature type="compositionally biased region" description="Acidic residues" evidence="12">
    <location>
        <begin position="548"/>
        <end position="563"/>
    </location>
</feature>
<dbReference type="CDD" id="cd17920">
    <property type="entry name" value="DEXHc_RecQ"/>
    <property type="match status" value="1"/>
</dbReference>
<feature type="compositionally biased region" description="Polar residues" evidence="12">
    <location>
        <begin position="122"/>
        <end position="136"/>
    </location>
</feature>
<keyword evidence="8" id="KW-0413">Isomerase</keyword>